<reference evidence="3 4" key="1">
    <citation type="submission" date="2015-03" db="EMBL/GenBank/DDBJ databases">
        <title>Genomics and transcriptomics of the oil-accumulating basidiomycete yeast T. oleaginosus allow insights into substrate utilization and the diverse evolutionary trajectories of mating systems in fungi.</title>
        <authorList>
            <consortium name="DOE Joint Genome Institute"/>
            <person name="Kourist R."/>
            <person name="Kracht O."/>
            <person name="Bracharz F."/>
            <person name="Lipzen A."/>
            <person name="Nolan M."/>
            <person name="Ohm R."/>
            <person name="Grigoriev I."/>
            <person name="Sun S."/>
            <person name="Heitman J."/>
            <person name="Bruck T."/>
            <person name="Nowrousian M."/>
        </authorList>
    </citation>
    <scope>NUCLEOTIDE SEQUENCE [LARGE SCALE GENOMIC DNA]</scope>
    <source>
        <strain evidence="3 4">IBC0246</strain>
    </source>
</reference>
<dbReference type="AlphaFoldDB" id="A0A0J0XRL4"/>
<dbReference type="GeneID" id="28983288"/>
<accession>A0A0J0XRL4</accession>
<keyword evidence="4" id="KW-1185">Reference proteome</keyword>
<gene>
    <name evidence="3" type="ORF">CC85DRAFT_284278</name>
</gene>
<sequence length="313" mass="32337">MLFFIVLLAFAALASAQRVLFEGSGYRATVYYGVNDGDVCGTDNGGPFPNRWAVTSGINDGYPFCTSKIQAQAKTLTQYNTNRIVAMNANMMQNDREYWCGKEVQIFKDGKQIILDEGPFILMDGCAACMTASIIDVSAKAFTQMSGGKCGDNPEGFTVKVIDNDLSATLGDDARGPAKGASVYNPSGDAAAPAPAPAAAEQPSTVSSLAANPPATPAAQATGALAAEQPPIDTPPVAVKPAAAPAVTPALAAAPAAQQAEPPVADTCTYGKWRCDGLRLQICNRATAGFAWETIATCAAECSFTVSGSAVCQ</sequence>
<evidence type="ECO:0000313" key="3">
    <source>
        <dbReference type="EMBL" id="KLT43771.1"/>
    </source>
</evidence>
<evidence type="ECO:0008006" key="5">
    <source>
        <dbReference type="Google" id="ProtNLM"/>
    </source>
</evidence>
<dbReference type="STRING" id="879819.A0A0J0XRL4"/>
<protein>
    <recommendedName>
        <fullName evidence="5">RlpA-like protein double-psi beta-barrel domain-containing protein</fullName>
    </recommendedName>
</protein>
<feature type="compositionally biased region" description="Low complexity" evidence="1">
    <location>
        <begin position="209"/>
        <end position="222"/>
    </location>
</feature>
<dbReference type="Proteomes" id="UP000053611">
    <property type="component" value="Unassembled WGS sequence"/>
</dbReference>
<organism evidence="3 4">
    <name type="scientific">Cutaneotrichosporon oleaginosum</name>
    <dbReference type="NCBI Taxonomy" id="879819"/>
    <lineage>
        <taxon>Eukaryota</taxon>
        <taxon>Fungi</taxon>
        <taxon>Dikarya</taxon>
        <taxon>Basidiomycota</taxon>
        <taxon>Agaricomycotina</taxon>
        <taxon>Tremellomycetes</taxon>
        <taxon>Trichosporonales</taxon>
        <taxon>Trichosporonaceae</taxon>
        <taxon>Cutaneotrichosporon</taxon>
    </lineage>
</organism>
<evidence type="ECO:0000256" key="2">
    <source>
        <dbReference type="SAM" id="SignalP"/>
    </source>
</evidence>
<dbReference type="OrthoDB" id="2564987at2759"/>
<evidence type="ECO:0000313" key="4">
    <source>
        <dbReference type="Proteomes" id="UP000053611"/>
    </source>
</evidence>
<feature type="chain" id="PRO_5005245588" description="RlpA-like protein double-psi beta-barrel domain-containing protein" evidence="2">
    <location>
        <begin position="17"/>
        <end position="313"/>
    </location>
</feature>
<proteinExistence type="predicted"/>
<feature type="compositionally biased region" description="Low complexity" evidence="1">
    <location>
        <begin position="190"/>
        <end position="200"/>
    </location>
</feature>
<feature type="region of interest" description="Disordered" evidence="1">
    <location>
        <begin position="169"/>
        <end position="222"/>
    </location>
</feature>
<dbReference type="EMBL" id="KQ087192">
    <property type="protein sequence ID" value="KLT43771.1"/>
    <property type="molecule type" value="Genomic_DNA"/>
</dbReference>
<name>A0A0J0XRL4_9TREE</name>
<keyword evidence="2" id="KW-0732">Signal</keyword>
<dbReference type="RefSeq" id="XP_018280262.1">
    <property type="nucleotide sequence ID" value="XM_018422685.1"/>
</dbReference>
<feature type="signal peptide" evidence="2">
    <location>
        <begin position="1"/>
        <end position="16"/>
    </location>
</feature>
<evidence type="ECO:0000256" key="1">
    <source>
        <dbReference type="SAM" id="MobiDB-lite"/>
    </source>
</evidence>